<dbReference type="Proteomes" id="UP000032142">
    <property type="component" value="Unassembled WGS sequence"/>
</dbReference>
<sequence>MAKRHSKAYKYTLEEKKRGHTE</sequence>
<feature type="region of interest" description="Disordered" evidence="1">
    <location>
        <begin position="1"/>
        <end position="22"/>
    </location>
</feature>
<reference evidence="3" key="1">
    <citation type="submission" date="2014-09" db="EMBL/GenBank/DDBJ databases">
        <authorList>
            <person name="Mudge J."/>
            <person name="Ramaraj T."/>
            <person name="Lindquist I.E."/>
            <person name="Bharti A.K."/>
            <person name="Sundararajan A."/>
            <person name="Cameron C.T."/>
            <person name="Woodward J.E."/>
            <person name="May G.D."/>
            <person name="Brubaker C."/>
            <person name="Broadhvest J."/>
            <person name="Wilkins T.A."/>
        </authorList>
    </citation>
    <scope>NUCLEOTIDE SEQUENCE</scope>
    <source>
        <strain evidence="3">cv. AKA8401</strain>
    </source>
</reference>
<protein>
    <submittedName>
        <fullName evidence="2">Uncharacterized protein</fullName>
    </submittedName>
</protein>
<dbReference type="EMBL" id="KN395456">
    <property type="protein sequence ID" value="KHG11227.1"/>
    <property type="molecule type" value="Genomic_DNA"/>
</dbReference>
<dbReference type="AlphaFoldDB" id="A0A0B0NEX7"/>
<gene>
    <name evidence="2" type="ORF">F383_14106</name>
</gene>
<feature type="compositionally biased region" description="Basic and acidic residues" evidence="1">
    <location>
        <begin position="12"/>
        <end position="22"/>
    </location>
</feature>
<evidence type="ECO:0000313" key="2">
    <source>
        <dbReference type="EMBL" id="KHG11227.1"/>
    </source>
</evidence>
<organism evidence="2 3">
    <name type="scientific">Gossypium arboreum</name>
    <name type="common">Tree cotton</name>
    <name type="synonym">Gossypium nanking</name>
    <dbReference type="NCBI Taxonomy" id="29729"/>
    <lineage>
        <taxon>Eukaryota</taxon>
        <taxon>Viridiplantae</taxon>
        <taxon>Streptophyta</taxon>
        <taxon>Embryophyta</taxon>
        <taxon>Tracheophyta</taxon>
        <taxon>Spermatophyta</taxon>
        <taxon>Magnoliopsida</taxon>
        <taxon>eudicotyledons</taxon>
        <taxon>Gunneridae</taxon>
        <taxon>Pentapetalae</taxon>
        <taxon>rosids</taxon>
        <taxon>malvids</taxon>
        <taxon>Malvales</taxon>
        <taxon>Malvaceae</taxon>
        <taxon>Malvoideae</taxon>
        <taxon>Gossypium</taxon>
    </lineage>
</organism>
<evidence type="ECO:0000313" key="3">
    <source>
        <dbReference type="Proteomes" id="UP000032142"/>
    </source>
</evidence>
<accession>A0A0B0NEX7</accession>
<proteinExistence type="predicted"/>
<evidence type="ECO:0000256" key="1">
    <source>
        <dbReference type="SAM" id="MobiDB-lite"/>
    </source>
</evidence>
<keyword evidence="3" id="KW-1185">Reference proteome</keyword>
<name>A0A0B0NEX7_GOSAR</name>